<evidence type="ECO:0000256" key="5">
    <source>
        <dbReference type="ARBA" id="ARBA00022989"/>
    </source>
</evidence>
<dbReference type="OrthoDB" id="9808602at2"/>
<dbReference type="AlphaFoldDB" id="A0A3S3UKH5"/>
<evidence type="ECO:0000256" key="2">
    <source>
        <dbReference type="ARBA" id="ARBA00006464"/>
    </source>
</evidence>
<evidence type="ECO:0000256" key="7">
    <source>
        <dbReference type="SAM" id="Phobius"/>
    </source>
</evidence>
<feature type="transmembrane region" description="Helical" evidence="7">
    <location>
        <begin position="12"/>
        <end position="36"/>
    </location>
</feature>
<evidence type="ECO:0000256" key="3">
    <source>
        <dbReference type="ARBA" id="ARBA00022679"/>
    </source>
</evidence>
<dbReference type="InterPro" id="IPR003362">
    <property type="entry name" value="Bact_transf"/>
</dbReference>
<feature type="domain" description="Bacterial sugar transferase" evidence="8">
    <location>
        <begin position="276"/>
        <end position="458"/>
    </location>
</feature>
<dbReference type="InterPro" id="IPR017464">
    <property type="entry name" value="Sugar_tfrase_EpsB_2"/>
</dbReference>
<feature type="transmembrane region" description="Helical" evidence="7">
    <location>
        <begin position="80"/>
        <end position="102"/>
    </location>
</feature>
<keyword evidence="6 7" id="KW-0472">Membrane</keyword>
<comment type="subcellular location">
    <subcellularLocation>
        <location evidence="1">Membrane</location>
        <topology evidence="1">Multi-pass membrane protein</topology>
    </subcellularLocation>
</comment>
<dbReference type="Gene3D" id="3.40.50.720">
    <property type="entry name" value="NAD(P)-binding Rossmann-like Domain"/>
    <property type="match status" value="1"/>
</dbReference>
<dbReference type="PANTHER" id="PTHR30576:SF21">
    <property type="entry name" value="UDP-GLUCOSE:UNDECAPRENYL-PHOSPHATE GLUCOSE-1-PHOSPHATE TRANSFERASE"/>
    <property type="match status" value="1"/>
</dbReference>
<dbReference type="Pfam" id="PF02397">
    <property type="entry name" value="Bac_transf"/>
    <property type="match status" value="1"/>
</dbReference>
<feature type="transmembrane region" description="Helical" evidence="7">
    <location>
        <begin position="114"/>
        <end position="132"/>
    </location>
</feature>
<dbReference type="NCBIfam" id="TIGR03025">
    <property type="entry name" value="EPS_sugtrans"/>
    <property type="match status" value="1"/>
</dbReference>
<dbReference type="GO" id="GO:0009242">
    <property type="term" value="P:colanic acid biosynthetic process"/>
    <property type="evidence" value="ECO:0007669"/>
    <property type="project" value="TreeGrafter"/>
</dbReference>
<keyword evidence="4 7" id="KW-0812">Transmembrane</keyword>
<dbReference type="Proteomes" id="UP000287563">
    <property type="component" value="Unassembled WGS sequence"/>
</dbReference>
<gene>
    <name evidence="9" type="ORF">EDI28_07260</name>
</gene>
<comment type="caution">
    <text evidence="9">The sequence shown here is derived from an EMBL/GenBank/DDBJ whole genome shotgun (WGS) entry which is preliminary data.</text>
</comment>
<evidence type="ECO:0000313" key="10">
    <source>
        <dbReference type="Proteomes" id="UP000287563"/>
    </source>
</evidence>
<organism evidence="9 10">
    <name type="scientific">Photobacterium chitinilyticum</name>
    <dbReference type="NCBI Taxonomy" id="2485123"/>
    <lineage>
        <taxon>Bacteria</taxon>
        <taxon>Pseudomonadati</taxon>
        <taxon>Pseudomonadota</taxon>
        <taxon>Gammaproteobacteria</taxon>
        <taxon>Vibrionales</taxon>
        <taxon>Vibrionaceae</taxon>
        <taxon>Photobacterium</taxon>
    </lineage>
</organism>
<dbReference type="NCBIfam" id="TIGR03013">
    <property type="entry name" value="EpsB_2"/>
    <property type="match status" value="1"/>
</dbReference>
<evidence type="ECO:0000259" key="8">
    <source>
        <dbReference type="Pfam" id="PF02397"/>
    </source>
</evidence>
<evidence type="ECO:0000256" key="6">
    <source>
        <dbReference type="ARBA" id="ARBA00023136"/>
    </source>
</evidence>
<evidence type="ECO:0000256" key="4">
    <source>
        <dbReference type="ARBA" id="ARBA00022692"/>
    </source>
</evidence>
<evidence type="ECO:0000313" key="9">
    <source>
        <dbReference type="EMBL" id="RWX56080.1"/>
    </source>
</evidence>
<keyword evidence="10" id="KW-1185">Reference proteome</keyword>
<sequence>MRYHDLNRSNTVLIVSDFIVIFIVFALGLNFAEVYYAESLPKAGGYLYFIQLFLFSSTLQISTLAVGLYNEKLRATFKSVAIRILVAIILAYGLSSFVFFFIPVTSFPFLLRELLYVCSATGLLICRQIALSTDYTNLNRRKVIVLGSGERASLINTCMKRRADRVNFDLVGYVHMNGDSVCMSATVPKIELSSSLEQYVIDNSIEEIIIGADERRGNLPTNVLFNCKLNGVLITDIIDFIERETGQIAVSHIHPSWVIYNTKSSRSYIGKFGQWLFNCFVSSFVLLLTWPLIIIAALFIKLEDGVFSPILYSQQRVGRQGKIFSIYKFRSMCVNAEDNGAQMSFKSDERITRVGAFLRKYRIDELPQLYNVIKGDMSFVGPRPERPEFCQRFDSSIPYYSQRHDVMPGLTGWAQLKYPYGDSLDDAIEKLKFDLYYIKHRSFMLDILILIRTSEIILFGKGR</sequence>
<feature type="transmembrane region" description="Helical" evidence="7">
    <location>
        <begin position="48"/>
        <end position="68"/>
    </location>
</feature>
<keyword evidence="5 7" id="KW-1133">Transmembrane helix</keyword>
<dbReference type="RefSeq" id="WP_128783168.1">
    <property type="nucleotide sequence ID" value="NZ_JAKJSG010000020.1"/>
</dbReference>
<dbReference type="PANTHER" id="PTHR30576">
    <property type="entry name" value="COLANIC BIOSYNTHESIS UDP-GLUCOSE LIPID CARRIER TRANSFERASE"/>
    <property type="match status" value="1"/>
</dbReference>
<keyword evidence="3 9" id="KW-0808">Transferase</keyword>
<proteinExistence type="inferred from homology"/>
<dbReference type="GO" id="GO:0089702">
    <property type="term" value="F:undecaprenyl-phosphate glucose phosphotransferase activity"/>
    <property type="evidence" value="ECO:0007669"/>
    <property type="project" value="TreeGrafter"/>
</dbReference>
<dbReference type="InterPro" id="IPR017475">
    <property type="entry name" value="EPS_sugar_tfrase"/>
</dbReference>
<accession>A0A3S3UKH5</accession>
<name>A0A3S3UKH5_9GAMM</name>
<protein>
    <submittedName>
        <fullName evidence="9">TIGR03013 family PEP-CTERM/XrtA system glycosyltransferase</fullName>
    </submittedName>
</protein>
<comment type="similarity">
    <text evidence="2">Belongs to the bacterial sugar transferase family.</text>
</comment>
<evidence type="ECO:0000256" key="1">
    <source>
        <dbReference type="ARBA" id="ARBA00004141"/>
    </source>
</evidence>
<feature type="transmembrane region" description="Helical" evidence="7">
    <location>
        <begin position="275"/>
        <end position="300"/>
    </location>
</feature>
<reference evidence="9 10" key="1">
    <citation type="submission" date="2018-11" db="EMBL/GenBank/DDBJ databases">
        <title>Photobacterium sp. BEI247 sp. nov., a marine bacterium isolated from Yongle Blue Hole in the South China Sea.</title>
        <authorList>
            <person name="Wang X."/>
        </authorList>
    </citation>
    <scope>NUCLEOTIDE SEQUENCE [LARGE SCALE GENOMIC DNA]</scope>
    <source>
        <strain evidence="10">BEI247</strain>
    </source>
</reference>
<dbReference type="EMBL" id="RJLM01000002">
    <property type="protein sequence ID" value="RWX56080.1"/>
    <property type="molecule type" value="Genomic_DNA"/>
</dbReference>
<dbReference type="GO" id="GO:0016020">
    <property type="term" value="C:membrane"/>
    <property type="evidence" value="ECO:0007669"/>
    <property type="project" value="UniProtKB-SubCell"/>
</dbReference>